<gene>
    <name evidence="2" type="ORF">L227DRAFT_292578</name>
</gene>
<feature type="compositionally biased region" description="Low complexity" evidence="1">
    <location>
        <begin position="155"/>
        <end position="169"/>
    </location>
</feature>
<name>A0A5C2RXQ2_9APHY</name>
<accession>A0A5C2RXQ2</accession>
<feature type="compositionally biased region" description="Basic residues" evidence="1">
    <location>
        <begin position="94"/>
        <end position="119"/>
    </location>
</feature>
<protein>
    <submittedName>
        <fullName evidence="2">Uncharacterized protein</fullName>
    </submittedName>
</protein>
<dbReference type="Proteomes" id="UP000313359">
    <property type="component" value="Unassembled WGS sequence"/>
</dbReference>
<proteinExistence type="predicted"/>
<keyword evidence="3" id="KW-1185">Reference proteome</keyword>
<feature type="region of interest" description="Disordered" evidence="1">
    <location>
        <begin position="94"/>
        <end position="188"/>
    </location>
</feature>
<evidence type="ECO:0000313" key="3">
    <source>
        <dbReference type="Proteomes" id="UP000313359"/>
    </source>
</evidence>
<reference evidence="2" key="1">
    <citation type="journal article" date="2018" name="Genome Biol. Evol.">
        <title>Genomics and development of Lentinus tigrinus, a white-rot wood-decaying mushroom with dimorphic fruiting bodies.</title>
        <authorList>
            <person name="Wu B."/>
            <person name="Xu Z."/>
            <person name="Knudson A."/>
            <person name="Carlson A."/>
            <person name="Chen N."/>
            <person name="Kovaka S."/>
            <person name="LaButti K."/>
            <person name="Lipzen A."/>
            <person name="Pennachio C."/>
            <person name="Riley R."/>
            <person name="Schakwitz W."/>
            <person name="Umezawa K."/>
            <person name="Ohm R.A."/>
            <person name="Grigoriev I.V."/>
            <person name="Nagy L.G."/>
            <person name="Gibbons J."/>
            <person name="Hibbett D."/>
        </authorList>
    </citation>
    <scope>NUCLEOTIDE SEQUENCE [LARGE SCALE GENOMIC DNA]</scope>
    <source>
        <strain evidence="2">ALCF2SS1-6</strain>
    </source>
</reference>
<organism evidence="2 3">
    <name type="scientific">Lentinus tigrinus ALCF2SS1-6</name>
    <dbReference type="NCBI Taxonomy" id="1328759"/>
    <lineage>
        <taxon>Eukaryota</taxon>
        <taxon>Fungi</taxon>
        <taxon>Dikarya</taxon>
        <taxon>Basidiomycota</taxon>
        <taxon>Agaricomycotina</taxon>
        <taxon>Agaricomycetes</taxon>
        <taxon>Polyporales</taxon>
        <taxon>Polyporaceae</taxon>
        <taxon>Lentinus</taxon>
    </lineage>
</organism>
<sequence>MVVLNGEEAWLAVLVMARGRGGMGVWEGGSRRTWRRRRRLRALPRLYYPAAQGSPRPLEVHAEIDDHSRDVISCNCRLPRLPFTRSAVLPSRHAHLPHPRLRQRRSPHCWQRRPARGRRSQPEWQPRHPFGHDSPRASHARQPAASSVPGMLRHASSAFRSSSSGNTSAPTHLPRPIQGPLGSPKQADLFHLCPSSSYLS</sequence>
<dbReference type="EMBL" id="ML122292">
    <property type="protein sequence ID" value="RPD55789.1"/>
    <property type="molecule type" value="Genomic_DNA"/>
</dbReference>
<evidence type="ECO:0000256" key="1">
    <source>
        <dbReference type="SAM" id="MobiDB-lite"/>
    </source>
</evidence>
<evidence type="ECO:0000313" key="2">
    <source>
        <dbReference type="EMBL" id="RPD55789.1"/>
    </source>
</evidence>
<dbReference type="AlphaFoldDB" id="A0A5C2RXQ2"/>